<comment type="caution">
    <text evidence="1">The sequence shown here is derived from an EMBL/GenBank/DDBJ whole genome shotgun (WGS) entry which is preliminary data.</text>
</comment>
<evidence type="ECO:0000313" key="2">
    <source>
        <dbReference type="Proteomes" id="UP000770717"/>
    </source>
</evidence>
<keyword evidence="2" id="KW-1185">Reference proteome</keyword>
<gene>
    <name evidence="1" type="ORF">GDO78_005676</name>
</gene>
<dbReference type="EMBL" id="WNTK01000002">
    <property type="protein sequence ID" value="KAG9489881.1"/>
    <property type="molecule type" value="Genomic_DNA"/>
</dbReference>
<proteinExistence type="predicted"/>
<protein>
    <submittedName>
        <fullName evidence="1">Uncharacterized protein</fullName>
    </submittedName>
</protein>
<name>A0A8J6FL82_ELECQ</name>
<reference evidence="1" key="1">
    <citation type="thesis" date="2020" institute="ProQuest LLC" country="789 East Eisenhower Parkway, Ann Arbor, MI, USA">
        <title>Comparative Genomics and Chromosome Evolution.</title>
        <authorList>
            <person name="Mudd A.B."/>
        </authorList>
    </citation>
    <scope>NUCLEOTIDE SEQUENCE</scope>
    <source>
        <strain evidence="1">HN-11 Male</strain>
        <tissue evidence="1">Kidney and liver</tissue>
    </source>
</reference>
<sequence length="96" mass="10094">MSPPELGVDTWAGRVGIQVMSTGADWLRCCKCLCSHLHCRPLLLSVYPANPTAVTVWPVISPGNPAAVRVPSALPTPFLVSPLALPSAAVVLPAPW</sequence>
<accession>A0A8J6FL82</accession>
<dbReference type="AlphaFoldDB" id="A0A8J6FL82"/>
<organism evidence="1 2">
    <name type="scientific">Eleutherodactylus coqui</name>
    <name type="common">Puerto Rican coqui</name>
    <dbReference type="NCBI Taxonomy" id="57060"/>
    <lineage>
        <taxon>Eukaryota</taxon>
        <taxon>Metazoa</taxon>
        <taxon>Chordata</taxon>
        <taxon>Craniata</taxon>
        <taxon>Vertebrata</taxon>
        <taxon>Euteleostomi</taxon>
        <taxon>Amphibia</taxon>
        <taxon>Batrachia</taxon>
        <taxon>Anura</taxon>
        <taxon>Neobatrachia</taxon>
        <taxon>Hyloidea</taxon>
        <taxon>Eleutherodactylidae</taxon>
        <taxon>Eleutherodactylinae</taxon>
        <taxon>Eleutherodactylus</taxon>
        <taxon>Eleutherodactylus</taxon>
    </lineage>
</organism>
<dbReference type="Proteomes" id="UP000770717">
    <property type="component" value="Unassembled WGS sequence"/>
</dbReference>
<evidence type="ECO:0000313" key="1">
    <source>
        <dbReference type="EMBL" id="KAG9489881.1"/>
    </source>
</evidence>